<evidence type="ECO:0000256" key="1">
    <source>
        <dbReference type="ARBA" id="ARBA00022898"/>
    </source>
</evidence>
<dbReference type="GO" id="GO:0008483">
    <property type="term" value="F:transaminase activity"/>
    <property type="evidence" value="ECO:0007669"/>
    <property type="project" value="UniProtKB-KW"/>
</dbReference>
<keyword evidence="4" id="KW-0808">Transferase</keyword>
<dbReference type="InterPro" id="IPR000653">
    <property type="entry name" value="DegT/StrS_aminotransferase"/>
</dbReference>
<keyword evidence="1 3" id="KW-0663">Pyridoxal phosphate</keyword>
<protein>
    <submittedName>
        <fullName evidence="4">DegT/DnrJ/EryC1/StrS family aminotransferase</fullName>
    </submittedName>
</protein>
<name>A0ABS0HM37_9SPHN</name>
<dbReference type="PANTHER" id="PTHR30244:SF36">
    <property type="entry name" value="3-OXO-GLUCOSE-6-PHOSPHATE:GLUTAMATE AMINOTRANSFERASE"/>
    <property type="match status" value="1"/>
</dbReference>
<evidence type="ECO:0000313" key="4">
    <source>
        <dbReference type="EMBL" id="MBF9153054.1"/>
    </source>
</evidence>
<comment type="caution">
    <text evidence="4">The sequence shown here is derived from an EMBL/GenBank/DDBJ whole genome shotgun (WGS) entry which is preliminary data.</text>
</comment>
<proteinExistence type="inferred from homology"/>
<organism evidence="4 5">
    <name type="scientific">Novosphingobium jiangmenense</name>
    <dbReference type="NCBI Taxonomy" id="2791981"/>
    <lineage>
        <taxon>Bacteria</taxon>
        <taxon>Pseudomonadati</taxon>
        <taxon>Pseudomonadota</taxon>
        <taxon>Alphaproteobacteria</taxon>
        <taxon>Sphingomonadales</taxon>
        <taxon>Sphingomonadaceae</taxon>
        <taxon>Novosphingobium</taxon>
    </lineage>
</organism>
<dbReference type="RefSeq" id="WP_196277323.1">
    <property type="nucleotide sequence ID" value="NZ_JADQDC010000020.1"/>
</dbReference>
<dbReference type="SUPFAM" id="SSF53383">
    <property type="entry name" value="PLP-dependent transferases"/>
    <property type="match status" value="1"/>
</dbReference>
<evidence type="ECO:0000313" key="5">
    <source>
        <dbReference type="Proteomes" id="UP000600799"/>
    </source>
</evidence>
<dbReference type="InterPro" id="IPR015421">
    <property type="entry name" value="PyrdxlP-dep_Trfase_major"/>
</dbReference>
<dbReference type="PIRSF" id="PIRSF000390">
    <property type="entry name" value="PLP_StrS"/>
    <property type="match status" value="1"/>
</dbReference>
<evidence type="ECO:0000256" key="2">
    <source>
        <dbReference type="ARBA" id="ARBA00037999"/>
    </source>
</evidence>
<sequence length="365" mass="39846">MTVPFLDLKAAYRELKPAIDAAALRVLDSGRYINGNEVEAFENDFAAYCHANHCVGLGNGLDAITLALRCLGIGSGDEVIVPSNTFIATWLAVSIIGAQPVPVEPDPTTYNIDACAVRRAVTKRTRAIIVVHLYGQPADLDGLRACADELGLPLIEDAAQAHGALYKGRPIGAHGDIVCWSFYPGKNLGAMGDGGAITTDVRDLADEVRKLSNYGSTVKYRHEIPGVNSRLDPIQAAILQVKLRYLDEWVQRRRAIASRYLQELDSQIVTVPAVANGVDPAWHLFVVRSERRDALQAHLRHCEVETLVHYPTPPHMQPAYARLGMSPNRFPIAAGQADQLLSLPIGPHLSEQQVSQVIDAVNRFK</sequence>
<accession>A0ABS0HM37</accession>
<dbReference type="EMBL" id="JADQDC010000020">
    <property type="protein sequence ID" value="MBF9153054.1"/>
    <property type="molecule type" value="Genomic_DNA"/>
</dbReference>
<keyword evidence="5" id="KW-1185">Reference proteome</keyword>
<dbReference type="Pfam" id="PF01041">
    <property type="entry name" value="DegT_DnrJ_EryC1"/>
    <property type="match status" value="1"/>
</dbReference>
<dbReference type="Gene3D" id="3.40.640.10">
    <property type="entry name" value="Type I PLP-dependent aspartate aminotransferase-like (Major domain)"/>
    <property type="match status" value="1"/>
</dbReference>
<reference evidence="4 5" key="1">
    <citation type="submission" date="2020-11" db="EMBL/GenBank/DDBJ databases">
        <title>The genome sequence of Novosphingobium sp. 1Y9A.</title>
        <authorList>
            <person name="Liu Y."/>
        </authorList>
    </citation>
    <scope>NUCLEOTIDE SEQUENCE [LARGE SCALE GENOMIC DNA]</scope>
    <source>
        <strain evidence="4 5">1Y9A</strain>
    </source>
</reference>
<comment type="similarity">
    <text evidence="2 3">Belongs to the DegT/DnrJ/EryC1 family.</text>
</comment>
<dbReference type="InterPro" id="IPR015424">
    <property type="entry name" value="PyrdxlP-dep_Trfase"/>
</dbReference>
<gene>
    <name evidence="4" type="ORF">I2488_18780</name>
</gene>
<dbReference type="Gene3D" id="3.90.1150.10">
    <property type="entry name" value="Aspartate Aminotransferase, domain 1"/>
    <property type="match status" value="1"/>
</dbReference>
<dbReference type="InterPro" id="IPR015422">
    <property type="entry name" value="PyrdxlP-dep_Trfase_small"/>
</dbReference>
<evidence type="ECO:0000256" key="3">
    <source>
        <dbReference type="RuleBase" id="RU004508"/>
    </source>
</evidence>
<dbReference type="PANTHER" id="PTHR30244">
    <property type="entry name" value="TRANSAMINASE"/>
    <property type="match status" value="1"/>
</dbReference>
<dbReference type="Proteomes" id="UP000600799">
    <property type="component" value="Unassembled WGS sequence"/>
</dbReference>
<dbReference type="CDD" id="cd00616">
    <property type="entry name" value="AHBA_syn"/>
    <property type="match status" value="1"/>
</dbReference>
<keyword evidence="4" id="KW-0032">Aminotransferase</keyword>